<protein>
    <recommendedName>
        <fullName evidence="8">VIT family protein</fullName>
    </recommendedName>
</protein>
<name>A0A2M7TGH1_UNCKA</name>
<accession>A0A2M7TGH1</accession>
<reference evidence="7" key="1">
    <citation type="submission" date="2017-09" db="EMBL/GenBank/DDBJ databases">
        <title>Depth-based differentiation of microbial function through sediment-hosted aquifers and enrichment of novel symbionts in the deep terrestrial subsurface.</title>
        <authorList>
            <person name="Probst A.J."/>
            <person name="Ladd B."/>
            <person name="Jarett J.K."/>
            <person name="Geller-Mcgrath D.E."/>
            <person name="Sieber C.M.K."/>
            <person name="Emerson J.B."/>
            <person name="Anantharaman K."/>
            <person name="Thomas B.C."/>
            <person name="Malmstrom R."/>
            <person name="Stieglmeier M."/>
            <person name="Klingl A."/>
            <person name="Woyke T."/>
            <person name="Ryan C.M."/>
            <person name="Banfield J.F."/>
        </authorList>
    </citation>
    <scope>NUCLEOTIDE SEQUENCE [LARGE SCALE GENOMIC DNA]</scope>
</reference>
<feature type="transmembrane region" description="Helical" evidence="5">
    <location>
        <begin position="61"/>
        <end position="80"/>
    </location>
</feature>
<evidence type="ECO:0000256" key="4">
    <source>
        <dbReference type="ARBA" id="ARBA00023136"/>
    </source>
</evidence>
<dbReference type="Proteomes" id="UP000228920">
    <property type="component" value="Unassembled WGS sequence"/>
</dbReference>
<keyword evidence="4 5" id="KW-0472">Membrane</keyword>
<dbReference type="Pfam" id="PF01988">
    <property type="entry name" value="VIT1"/>
    <property type="match status" value="1"/>
</dbReference>
<keyword evidence="3 5" id="KW-1133">Transmembrane helix</keyword>
<dbReference type="EMBL" id="PFNL01000147">
    <property type="protein sequence ID" value="PIZ45167.1"/>
    <property type="molecule type" value="Genomic_DNA"/>
</dbReference>
<evidence type="ECO:0000256" key="2">
    <source>
        <dbReference type="ARBA" id="ARBA00022692"/>
    </source>
</evidence>
<sequence length="121" mass="12443">MVESFSMSVGSYLSEKSASELTPGNAKTKGVYVNAFLMGASYITAGSIVLAPFVIITSPLWATLVSVLSALTGLFILGYVKGKVVKRNPLRSACEMLLIAGSATGIGLVVGTLGKNILAGN</sequence>
<evidence type="ECO:0000313" key="6">
    <source>
        <dbReference type="EMBL" id="PIZ45167.1"/>
    </source>
</evidence>
<evidence type="ECO:0000256" key="5">
    <source>
        <dbReference type="SAM" id="Phobius"/>
    </source>
</evidence>
<evidence type="ECO:0000256" key="3">
    <source>
        <dbReference type="ARBA" id="ARBA00022989"/>
    </source>
</evidence>
<keyword evidence="2 5" id="KW-0812">Transmembrane</keyword>
<dbReference type="GO" id="GO:0005384">
    <property type="term" value="F:manganese ion transmembrane transporter activity"/>
    <property type="evidence" value="ECO:0007669"/>
    <property type="project" value="InterPro"/>
</dbReference>
<comment type="subcellular location">
    <subcellularLocation>
        <location evidence="1">Endomembrane system</location>
        <topology evidence="1">Multi-pass membrane protein</topology>
    </subcellularLocation>
</comment>
<proteinExistence type="predicted"/>
<comment type="caution">
    <text evidence="6">The sequence shown here is derived from an EMBL/GenBank/DDBJ whole genome shotgun (WGS) entry which is preliminary data.</text>
</comment>
<dbReference type="GO" id="GO:0030026">
    <property type="term" value="P:intracellular manganese ion homeostasis"/>
    <property type="evidence" value="ECO:0007669"/>
    <property type="project" value="InterPro"/>
</dbReference>
<evidence type="ECO:0008006" key="8">
    <source>
        <dbReference type="Google" id="ProtNLM"/>
    </source>
</evidence>
<organism evidence="6 7">
    <name type="scientific">candidate division WWE3 bacterium CG_4_10_14_0_2_um_filter_41_14</name>
    <dbReference type="NCBI Taxonomy" id="1975072"/>
    <lineage>
        <taxon>Bacteria</taxon>
        <taxon>Katanobacteria</taxon>
    </lineage>
</organism>
<feature type="transmembrane region" description="Helical" evidence="5">
    <location>
        <begin position="92"/>
        <end position="113"/>
    </location>
</feature>
<dbReference type="CDD" id="cd01059">
    <property type="entry name" value="CCC1_like"/>
    <property type="match status" value="1"/>
</dbReference>
<dbReference type="InterPro" id="IPR008217">
    <property type="entry name" value="Ccc1_fam"/>
</dbReference>
<dbReference type="AlphaFoldDB" id="A0A2M7TGH1"/>
<feature type="transmembrane region" description="Helical" evidence="5">
    <location>
        <begin position="31"/>
        <end position="55"/>
    </location>
</feature>
<evidence type="ECO:0000313" key="7">
    <source>
        <dbReference type="Proteomes" id="UP000228920"/>
    </source>
</evidence>
<gene>
    <name evidence="6" type="ORF">COY32_05565</name>
</gene>
<dbReference type="GO" id="GO:0012505">
    <property type="term" value="C:endomembrane system"/>
    <property type="evidence" value="ECO:0007669"/>
    <property type="project" value="UniProtKB-SubCell"/>
</dbReference>
<evidence type="ECO:0000256" key="1">
    <source>
        <dbReference type="ARBA" id="ARBA00004127"/>
    </source>
</evidence>